<name>A0A937X8C8_9BACT</name>
<gene>
    <name evidence="1" type="ORF">FJZ00_13570</name>
</gene>
<dbReference type="InterPro" id="IPR036866">
    <property type="entry name" value="RibonucZ/Hydroxyglut_hydro"/>
</dbReference>
<evidence type="ECO:0000313" key="1">
    <source>
        <dbReference type="EMBL" id="MBM3276177.1"/>
    </source>
</evidence>
<evidence type="ECO:0008006" key="3">
    <source>
        <dbReference type="Google" id="ProtNLM"/>
    </source>
</evidence>
<protein>
    <recommendedName>
        <fullName evidence="3">MBL fold metallo-hydrolase</fullName>
    </recommendedName>
</protein>
<dbReference type="Proteomes" id="UP000703893">
    <property type="component" value="Unassembled WGS sequence"/>
</dbReference>
<dbReference type="EMBL" id="VGJX01000896">
    <property type="protein sequence ID" value="MBM3276177.1"/>
    <property type="molecule type" value="Genomic_DNA"/>
</dbReference>
<accession>A0A937X8C8</accession>
<dbReference type="Gene3D" id="3.60.15.10">
    <property type="entry name" value="Ribonuclease Z/Hydroxyacylglutathione hydrolase-like"/>
    <property type="match status" value="1"/>
</dbReference>
<evidence type="ECO:0000313" key="2">
    <source>
        <dbReference type="Proteomes" id="UP000703893"/>
    </source>
</evidence>
<comment type="caution">
    <text evidence="1">The sequence shown here is derived from an EMBL/GenBank/DDBJ whole genome shotgun (WGS) entry which is preliminary data.</text>
</comment>
<proteinExistence type="predicted"/>
<dbReference type="SUPFAM" id="SSF56281">
    <property type="entry name" value="Metallo-hydrolase/oxidoreductase"/>
    <property type="match status" value="1"/>
</dbReference>
<sequence length="91" mass="9860">LPSDDVVALAEGCDLLIHDSYYGVMAPPPDKRNHSSWAEAVDVARQSGAKQLAMLHVRTTDRADLAQAIPLLQENYAGKIFAPDDGDTIEL</sequence>
<organism evidence="1 2">
    <name type="scientific">Candidatus Tanganyikabacteria bacterium</name>
    <dbReference type="NCBI Taxonomy" id="2961651"/>
    <lineage>
        <taxon>Bacteria</taxon>
        <taxon>Bacillati</taxon>
        <taxon>Candidatus Sericytochromatia</taxon>
        <taxon>Candidatus Tanganyikabacteria</taxon>
    </lineage>
</organism>
<dbReference type="AlphaFoldDB" id="A0A937X8C8"/>
<reference evidence="1 2" key="1">
    <citation type="submission" date="2019-03" db="EMBL/GenBank/DDBJ databases">
        <title>Lake Tanganyika Metagenome-Assembled Genomes (MAGs).</title>
        <authorList>
            <person name="Tran P."/>
        </authorList>
    </citation>
    <scope>NUCLEOTIDE SEQUENCE [LARGE SCALE GENOMIC DNA]</scope>
    <source>
        <strain evidence="1">K_DeepCast_65m_m2_236</strain>
    </source>
</reference>
<feature type="non-terminal residue" evidence="1">
    <location>
        <position position="1"/>
    </location>
</feature>